<comment type="caution">
    <text evidence="1">The sequence shown here is derived from an EMBL/GenBank/DDBJ whole genome shotgun (WGS) entry which is preliminary data.</text>
</comment>
<evidence type="ECO:0000313" key="2">
    <source>
        <dbReference type="Proteomes" id="UP000441586"/>
    </source>
</evidence>
<accession>A0A6A4RA21</accession>
<protein>
    <submittedName>
        <fullName evidence="1">Transposase</fullName>
    </submittedName>
</protein>
<gene>
    <name evidence="1" type="ORF">GP644_22860</name>
</gene>
<dbReference type="EMBL" id="WSFO01000023">
    <property type="protein sequence ID" value="KAE9625061.1"/>
    <property type="molecule type" value="Genomic_DNA"/>
</dbReference>
<dbReference type="AlphaFoldDB" id="A0A6A4RA21"/>
<proteinExistence type="predicted"/>
<dbReference type="Proteomes" id="UP000441586">
    <property type="component" value="Unassembled WGS sequence"/>
</dbReference>
<sequence length="33" mass="3933">MPKECGPSKTLYNRRKRWSDFGVFARIMEELAD</sequence>
<reference evidence="1 2" key="1">
    <citation type="submission" date="2019-12" db="EMBL/GenBank/DDBJ databases">
        <authorList>
            <person name="Zhang Y.-J."/>
        </authorList>
    </citation>
    <scope>NUCLEOTIDE SEQUENCE [LARGE SCALE GENOMIC DNA]</scope>
    <source>
        <strain evidence="1 2">H18S-6</strain>
    </source>
</reference>
<organism evidence="1 2">
    <name type="scientific">Parasedimentitalea maritima</name>
    <dbReference type="NCBI Taxonomy" id="2578117"/>
    <lineage>
        <taxon>Bacteria</taxon>
        <taxon>Pseudomonadati</taxon>
        <taxon>Pseudomonadota</taxon>
        <taxon>Alphaproteobacteria</taxon>
        <taxon>Rhodobacterales</taxon>
        <taxon>Paracoccaceae</taxon>
        <taxon>Parasedimentitalea</taxon>
    </lineage>
</organism>
<name>A0A6A4RA21_9RHOB</name>
<evidence type="ECO:0000313" key="1">
    <source>
        <dbReference type="EMBL" id="KAE9625061.1"/>
    </source>
</evidence>